<comment type="caution">
    <text evidence="1">The sequence shown here is derived from an EMBL/GenBank/DDBJ whole genome shotgun (WGS) entry which is preliminary data.</text>
</comment>
<reference evidence="1 2" key="1">
    <citation type="submission" date="2018-04" db="EMBL/GenBank/DDBJ databases">
        <title>Flavobacterium sp. nov., isolated from glacier ice.</title>
        <authorList>
            <person name="Liu Q."/>
            <person name="Xin Y.-H."/>
        </authorList>
    </citation>
    <scope>NUCLEOTIDE SEQUENCE [LARGE SCALE GENOMIC DNA]</scope>
    <source>
        <strain evidence="1 2">LB2P30</strain>
    </source>
</reference>
<dbReference type="OrthoDB" id="768192at2"/>
<evidence type="ECO:0000313" key="1">
    <source>
        <dbReference type="EMBL" id="PWA07893.1"/>
    </source>
</evidence>
<gene>
    <name evidence="1" type="ORF">DB891_13640</name>
</gene>
<dbReference type="EMBL" id="QCZH01000018">
    <property type="protein sequence ID" value="PWA07893.1"/>
    <property type="molecule type" value="Genomic_DNA"/>
</dbReference>
<protein>
    <submittedName>
        <fullName evidence="1">Uncharacterized protein</fullName>
    </submittedName>
</protein>
<dbReference type="Proteomes" id="UP000245618">
    <property type="component" value="Unassembled WGS sequence"/>
</dbReference>
<dbReference type="RefSeq" id="WP_116764151.1">
    <property type="nucleotide sequence ID" value="NZ_QCZH01000018.1"/>
</dbReference>
<accession>A0A2U1JSN9</accession>
<keyword evidence="2" id="KW-1185">Reference proteome</keyword>
<evidence type="ECO:0000313" key="2">
    <source>
        <dbReference type="Proteomes" id="UP000245618"/>
    </source>
</evidence>
<sequence>MKNLGLFCLLLTCIGLESCKKSENPKDAETTKVQVENPINTVCYKALYEKDTVELKINTLKNGKVTGDMVMKILDMPKKVGKIAGEFRGDTLFVDYTFFQGANEKKIFKNPMAMLKQGNELVLGSGKIETYLGRSYFAKDTPINFEKVKYKFSTVDCVDK</sequence>
<name>A0A2U1JSN9_9FLAO</name>
<organism evidence="1 2">
    <name type="scientific">Flavobacterium laiguense</name>
    <dbReference type="NCBI Taxonomy" id="2169409"/>
    <lineage>
        <taxon>Bacteria</taxon>
        <taxon>Pseudomonadati</taxon>
        <taxon>Bacteroidota</taxon>
        <taxon>Flavobacteriia</taxon>
        <taxon>Flavobacteriales</taxon>
        <taxon>Flavobacteriaceae</taxon>
        <taxon>Flavobacterium</taxon>
    </lineage>
</organism>
<dbReference type="AlphaFoldDB" id="A0A2U1JSN9"/>
<proteinExistence type="predicted"/>